<evidence type="ECO:0000313" key="2">
    <source>
        <dbReference type="Proteomes" id="UP000245124"/>
    </source>
</evidence>
<keyword evidence="2" id="KW-1185">Reference proteome</keyword>
<proteinExistence type="predicted"/>
<comment type="caution">
    <text evidence="1">The sequence shown here is derived from an EMBL/GenBank/DDBJ whole genome shotgun (WGS) entry which is preliminary data.</text>
</comment>
<dbReference type="Proteomes" id="UP000245124">
    <property type="component" value="Unassembled WGS sequence"/>
</dbReference>
<accession>A0A2R5FXX3</accession>
<protein>
    <submittedName>
        <fullName evidence="1">Integrase, catalytic region</fullName>
    </submittedName>
</protein>
<reference evidence="1 2" key="1">
    <citation type="submission" date="2017-06" db="EMBL/GenBank/DDBJ databases">
        <title>Genome sequencing of cyanobaciteial culture collection at National Institute for Environmental Studies (NIES).</title>
        <authorList>
            <person name="Hirose Y."/>
            <person name="Shimura Y."/>
            <person name="Fujisawa T."/>
            <person name="Nakamura Y."/>
            <person name="Kawachi M."/>
        </authorList>
    </citation>
    <scope>NUCLEOTIDE SEQUENCE [LARGE SCALE GENOMIC DNA]</scope>
    <source>
        <strain evidence="1 2">NIES-4072</strain>
    </source>
</reference>
<dbReference type="RefSeq" id="WP_146195939.1">
    <property type="nucleotide sequence ID" value="NZ_BDUD01000006.1"/>
</dbReference>
<dbReference type="AlphaFoldDB" id="A0A2R5FXX3"/>
<evidence type="ECO:0000313" key="1">
    <source>
        <dbReference type="EMBL" id="GBG23616.1"/>
    </source>
</evidence>
<dbReference type="EMBL" id="BDUD01000006">
    <property type="protein sequence ID" value="GBG23616.1"/>
    <property type="molecule type" value="Genomic_DNA"/>
</dbReference>
<organism evidence="1 2">
    <name type="scientific">Nostoc commune NIES-4072</name>
    <dbReference type="NCBI Taxonomy" id="2005467"/>
    <lineage>
        <taxon>Bacteria</taxon>
        <taxon>Bacillati</taxon>
        <taxon>Cyanobacteriota</taxon>
        <taxon>Cyanophyceae</taxon>
        <taxon>Nostocales</taxon>
        <taxon>Nostocaceae</taxon>
        <taxon>Nostoc</taxon>
    </lineage>
</organism>
<dbReference type="OrthoDB" id="501284at2"/>
<gene>
    <name evidence="1" type="ORF">NIES4072_73280</name>
</gene>
<sequence>MMGCNHDDTLLKPYLDEQSITTGRPKERTLRRWLHNYYQAQEKYGYGYLGLISLNHRKGNHNRKLPQHIIEILSKFITEEYENKKQKTKQAVYASFVHSCSKAGIGDDQIPSYKTFINEIKKYPKLEVFQVINGGLPNVNPYSNLQDIDLADTAIKQNNHPTIQEKESINQEKLKVFKKY</sequence>
<name>A0A2R5FXX3_NOSCO</name>